<dbReference type="PANTHER" id="PTHR10039">
    <property type="entry name" value="AMELOGENIN"/>
    <property type="match status" value="1"/>
</dbReference>
<protein>
    <submittedName>
        <fullName evidence="4">Uncharacterized protein</fullName>
    </submittedName>
</protein>
<dbReference type="EMBL" id="ML977003">
    <property type="protein sequence ID" value="KAF1953597.1"/>
    <property type="molecule type" value="Genomic_DNA"/>
</dbReference>
<keyword evidence="5" id="KW-1185">Reference proteome</keyword>
<evidence type="ECO:0000313" key="5">
    <source>
        <dbReference type="Proteomes" id="UP000800035"/>
    </source>
</evidence>
<dbReference type="Pfam" id="PF25053">
    <property type="entry name" value="DUF7791"/>
    <property type="match status" value="1"/>
</dbReference>
<dbReference type="Pfam" id="PF24883">
    <property type="entry name" value="NPHP3_N"/>
    <property type="match status" value="1"/>
</dbReference>
<name>A0A6A5TXB5_9PLEO</name>
<evidence type="ECO:0000259" key="3">
    <source>
        <dbReference type="Pfam" id="PF25053"/>
    </source>
</evidence>
<proteinExistence type="predicted"/>
<dbReference type="Proteomes" id="UP000800035">
    <property type="component" value="Unassembled WGS sequence"/>
</dbReference>
<accession>A0A6A5TXB5</accession>
<evidence type="ECO:0000256" key="1">
    <source>
        <dbReference type="ARBA" id="ARBA00022737"/>
    </source>
</evidence>
<dbReference type="OrthoDB" id="443402at2759"/>
<evidence type="ECO:0000313" key="4">
    <source>
        <dbReference type="EMBL" id="KAF1953597.1"/>
    </source>
</evidence>
<feature type="domain" description="Nephrocystin 3-like N-terminal" evidence="2">
    <location>
        <begin position="281"/>
        <end position="451"/>
    </location>
</feature>
<dbReference type="InterPro" id="IPR056693">
    <property type="entry name" value="DUF7791"/>
</dbReference>
<dbReference type="InterPro" id="IPR056884">
    <property type="entry name" value="NPHP3-like_N"/>
</dbReference>
<sequence>MEALAAVGLASNIVQFISFTRDLISTTRSISHNVDGELVENTEIETVARTLLNLSGGLDASKNPSRRPIEKGKYAGSEEEEVLYNLCDKCREISGLLLDKIQSLKVKTVLSGKTEKQWISFRQALSSVLATGKIRDLEMRLDRYQKTIDTCLLTVLRTQIAQAEDNRKNGETAMSHLLLGFMDQTKEWQANLINSTHQNHWKPENAHDVELFSRQLLDGAQFDKELLDMRRILSLLQFEQISDRQEAIKENHRRTFEWAYEQGRPLAQADHKSAEDEGDALPQWDSFLEWLQEDGNVYWITGKPGSGKSTLMKFLFNDGRTTNAASQWSGCRELVRAGFFFWNSGTTIQMSRMGLVQTLLFQCLSGRESLIPRLLPNRFSRYSLFGGDMRPWSWLELTNALKLLLSMEEYCFLLFIDGLDEFDGDPQDLISLVLDLRKISPRTIKFCVASRPWLVFEESFQNVPWLRMEDLTRPDIQLYVGDKLRNSPRWNHMQSFMPKASADIVQDITNKADGVFLWVTLVMASLLDGIRDGDDLEDLWRRTDALPRDLEELFQRILSDIDTQYVSQSCEMFQLATAAMAPLSLRDMFLASDGCEKALMAPILEMTHEELAFRAETMRRRVISRSKGLLEVRSAPARLTHMKKVEFLHRTVRDYFQSENAQAYIQAGAPHYQPSLLLSASFMRQVKMQSRYIDESAWDGFWIPFVQSLLYLEQYEDSGDAISIQIVDELADTGQKYWNLPPLGSFNHGTWYAELFASTDRWAQPAWMNLQEQLKHETQTIARRSGTGKTISGKELANPPLHPHWTNSIHIAHLTSTSNSSKFQHSPLLALSHSFFDLALSFGLNFYVAAKLTPQLVHEGRLRGHSLLVYALKSLNCNVMHHLLKNGADPTERYGDNTSHVTVWQALLSLIEAFNNEKLRTELCELAVAFVEHGADLSKIPLAEFDLIFGHMKEEEKELLRERVVAARPKFSSKFVYKAFATWVKPRK</sequence>
<dbReference type="PANTHER" id="PTHR10039:SF5">
    <property type="entry name" value="NACHT DOMAIN-CONTAINING PROTEIN"/>
    <property type="match status" value="1"/>
</dbReference>
<dbReference type="AlphaFoldDB" id="A0A6A5TXB5"/>
<gene>
    <name evidence="4" type="ORF">CC80DRAFT_507092</name>
</gene>
<feature type="domain" description="DUF7791" evidence="3">
    <location>
        <begin position="561"/>
        <end position="692"/>
    </location>
</feature>
<reference evidence="4" key="1">
    <citation type="journal article" date="2020" name="Stud. Mycol.">
        <title>101 Dothideomycetes genomes: a test case for predicting lifestyles and emergence of pathogens.</title>
        <authorList>
            <person name="Haridas S."/>
            <person name="Albert R."/>
            <person name="Binder M."/>
            <person name="Bloem J."/>
            <person name="Labutti K."/>
            <person name="Salamov A."/>
            <person name="Andreopoulos B."/>
            <person name="Baker S."/>
            <person name="Barry K."/>
            <person name="Bills G."/>
            <person name="Bluhm B."/>
            <person name="Cannon C."/>
            <person name="Castanera R."/>
            <person name="Culley D."/>
            <person name="Daum C."/>
            <person name="Ezra D."/>
            <person name="Gonzalez J."/>
            <person name="Henrissat B."/>
            <person name="Kuo A."/>
            <person name="Liang C."/>
            <person name="Lipzen A."/>
            <person name="Lutzoni F."/>
            <person name="Magnuson J."/>
            <person name="Mondo S."/>
            <person name="Nolan M."/>
            <person name="Ohm R."/>
            <person name="Pangilinan J."/>
            <person name="Park H.-J."/>
            <person name="Ramirez L."/>
            <person name="Alfaro M."/>
            <person name="Sun H."/>
            <person name="Tritt A."/>
            <person name="Yoshinaga Y."/>
            <person name="Zwiers L.-H."/>
            <person name="Turgeon B."/>
            <person name="Goodwin S."/>
            <person name="Spatafora J."/>
            <person name="Crous P."/>
            <person name="Grigoriev I."/>
        </authorList>
    </citation>
    <scope>NUCLEOTIDE SEQUENCE</scope>
    <source>
        <strain evidence="4">CBS 675.92</strain>
    </source>
</reference>
<evidence type="ECO:0000259" key="2">
    <source>
        <dbReference type="Pfam" id="PF24883"/>
    </source>
</evidence>
<dbReference type="Gene3D" id="3.40.50.300">
    <property type="entry name" value="P-loop containing nucleotide triphosphate hydrolases"/>
    <property type="match status" value="1"/>
</dbReference>
<keyword evidence="1" id="KW-0677">Repeat</keyword>
<dbReference type="InterPro" id="IPR027417">
    <property type="entry name" value="P-loop_NTPase"/>
</dbReference>
<organism evidence="4 5">
    <name type="scientific">Byssothecium circinans</name>
    <dbReference type="NCBI Taxonomy" id="147558"/>
    <lineage>
        <taxon>Eukaryota</taxon>
        <taxon>Fungi</taxon>
        <taxon>Dikarya</taxon>
        <taxon>Ascomycota</taxon>
        <taxon>Pezizomycotina</taxon>
        <taxon>Dothideomycetes</taxon>
        <taxon>Pleosporomycetidae</taxon>
        <taxon>Pleosporales</taxon>
        <taxon>Massarineae</taxon>
        <taxon>Massarinaceae</taxon>
        <taxon>Byssothecium</taxon>
    </lineage>
</organism>
<dbReference type="SUPFAM" id="SSF52540">
    <property type="entry name" value="P-loop containing nucleoside triphosphate hydrolases"/>
    <property type="match status" value="1"/>
</dbReference>